<organism evidence="1 2">
    <name type="scientific">Lindgomyces ingoldianus</name>
    <dbReference type="NCBI Taxonomy" id="673940"/>
    <lineage>
        <taxon>Eukaryota</taxon>
        <taxon>Fungi</taxon>
        <taxon>Dikarya</taxon>
        <taxon>Ascomycota</taxon>
        <taxon>Pezizomycotina</taxon>
        <taxon>Dothideomycetes</taxon>
        <taxon>Pleosporomycetidae</taxon>
        <taxon>Pleosporales</taxon>
        <taxon>Lindgomycetaceae</taxon>
        <taxon>Lindgomyces</taxon>
    </lineage>
</organism>
<dbReference type="EMBL" id="MU003492">
    <property type="protein sequence ID" value="KAF2478031.1"/>
    <property type="molecule type" value="Genomic_DNA"/>
</dbReference>
<evidence type="ECO:0000313" key="2">
    <source>
        <dbReference type="Proteomes" id="UP000799755"/>
    </source>
</evidence>
<keyword evidence="2" id="KW-1185">Reference proteome</keyword>
<dbReference type="Proteomes" id="UP000799755">
    <property type="component" value="Unassembled WGS sequence"/>
</dbReference>
<name>A0ACB6RFZ4_9PLEO</name>
<sequence>MRVHSTYSTMLAPFLLLASMPLVALGADVLKTDGFSSCASNSDIKVNRLDIEFDKSTKKITFDVAGSSSKEQKVMATLVVNAYGKEVYRNKFNPCDENTKVPDLCPVPSGNFAAKGTQSIPDSYISQIPSIAFNVPDLDSQATLELTAVDGGQQLACITSQVNNGKSLSVPGVSYAAAGIAGAALVVSGLSALASAGHAGAPTHSPTFTEVMGWFQSMALNGMMSVQYPGVYSSFSKNFGFSTGLIYWEGMQTSIDGFRNKTGGNLTEDSVKYLKTATLVHTNPGNITKRGLDTVFLWGRDELQTQVNGTQNSTGGDDKVQHAVKGIQGYVEELSIPDGNTFMTVLLIFAIVIAAITVGILLFKVILETWALFGSFPKRLTSFRKRYWWLLAKTITNLILVLYGIWTLYCVYQFKNGDSWAAKLLAGITLVAFTAILAFFTWKIWSIAHKFQRMEGDASALYDNKEVWRKYSIFYENYKKSYWWIFVPAIVYMFAKGCVIAGADGHGLAQAAGQLIVESLLLILLLWVRPFSLKSGNWINIVIQVVRVLSVVCILVFVEELGVAQTTKTITGLVLVVMQAVLTGLLAILIAVNALIICCRDNPHRKKRKEAEKMRDLDNLTPLDARNSLLMDPVEYKSTSVPAPFGTRGGYDPVPLSEQQVGPRGTRRFQEGQEHLLSEAASIDGQRSHSHTRSISGDRSQSPPVSRAPRLPEIDLGVQQGGYQQGGYAPQGAYRGNAY</sequence>
<evidence type="ECO:0000313" key="1">
    <source>
        <dbReference type="EMBL" id="KAF2478031.1"/>
    </source>
</evidence>
<protein>
    <submittedName>
        <fullName evidence="1">TRP-domain-containing protein</fullName>
    </submittedName>
</protein>
<gene>
    <name evidence="1" type="ORF">BDR25DRAFT_207568</name>
</gene>
<proteinExistence type="predicted"/>
<comment type="caution">
    <text evidence="1">The sequence shown here is derived from an EMBL/GenBank/DDBJ whole genome shotgun (WGS) entry which is preliminary data.</text>
</comment>
<reference evidence="1" key="1">
    <citation type="journal article" date="2020" name="Stud. Mycol.">
        <title>101 Dothideomycetes genomes: a test case for predicting lifestyles and emergence of pathogens.</title>
        <authorList>
            <person name="Haridas S."/>
            <person name="Albert R."/>
            <person name="Binder M."/>
            <person name="Bloem J."/>
            <person name="Labutti K."/>
            <person name="Salamov A."/>
            <person name="Andreopoulos B."/>
            <person name="Baker S."/>
            <person name="Barry K."/>
            <person name="Bills G."/>
            <person name="Bluhm B."/>
            <person name="Cannon C."/>
            <person name="Castanera R."/>
            <person name="Culley D."/>
            <person name="Daum C."/>
            <person name="Ezra D."/>
            <person name="Gonzalez J."/>
            <person name="Henrissat B."/>
            <person name="Kuo A."/>
            <person name="Liang C."/>
            <person name="Lipzen A."/>
            <person name="Lutzoni F."/>
            <person name="Magnuson J."/>
            <person name="Mondo S."/>
            <person name="Nolan M."/>
            <person name="Ohm R."/>
            <person name="Pangilinan J."/>
            <person name="Park H.-J."/>
            <person name="Ramirez L."/>
            <person name="Alfaro M."/>
            <person name="Sun H."/>
            <person name="Tritt A."/>
            <person name="Yoshinaga Y."/>
            <person name="Zwiers L.-H."/>
            <person name="Turgeon B."/>
            <person name="Goodwin S."/>
            <person name="Spatafora J."/>
            <person name="Crous P."/>
            <person name="Grigoriev I."/>
        </authorList>
    </citation>
    <scope>NUCLEOTIDE SEQUENCE</scope>
    <source>
        <strain evidence="1">ATCC 200398</strain>
    </source>
</reference>
<accession>A0ACB6RFZ4</accession>